<evidence type="ECO:0000313" key="1">
    <source>
        <dbReference type="EMBL" id="KAK2076041.1"/>
    </source>
</evidence>
<dbReference type="AlphaFoldDB" id="A0AAD9IDG4"/>
<protein>
    <submittedName>
        <fullName evidence="1">Uncharacterized protein</fullName>
    </submittedName>
</protein>
<organism evidence="1 2">
    <name type="scientific">Prototheca wickerhamii</name>
    <dbReference type="NCBI Taxonomy" id="3111"/>
    <lineage>
        <taxon>Eukaryota</taxon>
        <taxon>Viridiplantae</taxon>
        <taxon>Chlorophyta</taxon>
        <taxon>core chlorophytes</taxon>
        <taxon>Trebouxiophyceae</taxon>
        <taxon>Chlorellales</taxon>
        <taxon>Chlorellaceae</taxon>
        <taxon>Prototheca</taxon>
    </lineage>
</organism>
<keyword evidence="2" id="KW-1185">Reference proteome</keyword>
<comment type="caution">
    <text evidence="1">The sequence shown here is derived from an EMBL/GenBank/DDBJ whole genome shotgun (WGS) entry which is preliminary data.</text>
</comment>
<name>A0AAD9IDG4_PROWI</name>
<dbReference type="EMBL" id="JASFZW010000012">
    <property type="protein sequence ID" value="KAK2076041.1"/>
    <property type="molecule type" value="Genomic_DNA"/>
</dbReference>
<gene>
    <name evidence="1" type="ORF">QBZ16_001377</name>
</gene>
<dbReference type="Proteomes" id="UP001255856">
    <property type="component" value="Unassembled WGS sequence"/>
</dbReference>
<accession>A0AAD9IDG4</accession>
<reference evidence="1" key="1">
    <citation type="submission" date="2021-01" db="EMBL/GenBank/DDBJ databases">
        <authorList>
            <person name="Eckstrom K.M.E."/>
        </authorList>
    </citation>
    <scope>NUCLEOTIDE SEQUENCE</scope>
    <source>
        <strain evidence="1">UVCC 0001</strain>
    </source>
</reference>
<proteinExistence type="predicted"/>
<evidence type="ECO:0000313" key="2">
    <source>
        <dbReference type="Proteomes" id="UP001255856"/>
    </source>
</evidence>
<sequence length="92" mass="9179">MGPAAQAAAPMHWERPGAPLGPLYAATLPGKVHAAPCEVPALNPGDAVWWAPGGPPLYTTGVAPLPAPAPGPALGQAPDPAWPGVAAHCKRK</sequence>